<feature type="binding site" description="axial binding residue" evidence="15">
    <location>
        <position position="51"/>
    </location>
    <ligand>
        <name>heme</name>
        <dbReference type="ChEBI" id="CHEBI:30413"/>
    </ligand>
    <ligandPart>
        <name>Fe</name>
        <dbReference type="ChEBI" id="CHEBI:18248"/>
    </ligandPart>
</feature>
<evidence type="ECO:0000256" key="8">
    <source>
        <dbReference type="ARBA" id="ARBA00022723"/>
    </source>
</evidence>
<keyword evidence="14" id="KW-0449">Lipoprotein</keyword>
<accession>A0ABR1UCV0</accession>
<comment type="caution">
    <text evidence="15">Lacks conserved residue(s) required for the propagation of feature annotation.</text>
</comment>
<keyword evidence="10 15" id="KW-0408">Iron</keyword>
<organism evidence="19 20">
    <name type="scientific">Apiospora rasikravindrae</name>
    <dbReference type="NCBI Taxonomy" id="990691"/>
    <lineage>
        <taxon>Eukaryota</taxon>
        <taxon>Fungi</taxon>
        <taxon>Dikarya</taxon>
        <taxon>Ascomycota</taxon>
        <taxon>Pezizomycotina</taxon>
        <taxon>Sordariomycetes</taxon>
        <taxon>Xylariomycetidae</taxon>
        <taxon>Amphisphaeriales</taxon>
        <taxon>Apiosporaceae</taxon>
        <taxon>Apiospora</taxon>
    </lineage>
</organism>
<proteinExistence type="inferred from homology"/>
<sequence length="162" mass="15702">MKFSTVSIAAFAGLAAAQQSGLGSLPECSKGCLNNFVSGSGQQIGGCPATDAKCICAKKEFIDGISCCVSDACNKADQDASIQFASTFCGTLGVQVPNVVSCPSKSAGASGASATGDNSSPSNTAPAAASPTPPKSAAGTVVAWAAGAAVWAGSAAALAFLW</sequence>
<feature type="disulfide bond" evidence="15">
    <location>
        <begin position="47"/>
        <end position="54"/>
    </location>
</feature>
<feature type="region of interest" description="Disordered" evidence="16">
    <location>
        <begin position="112"/>
        <end position="132"/>
    </location>
</feature>
<feature type="disulfide bond" evidence="15">
    <location>
        <begin position="56"/>
        <end position="89"/>
    </location>
</feature>
<dbReference type="Pfam" id="PF05730">
    <property type="entry name" value="CFEM"/>
    <property type="match status" value="1"/>
</dbReference>
<keyword evidence="8 15" id="KW-0479">Metal-binding</keyword>
<evidence type="ECO:0000256" key="5">
    <source>
        <dbReference type="ARBA" id="ARBA00022525"/>
    </source>
</evidence>
<dbReference type="PANTHER" id="PTHR37928:SF2">
    <property type="entry name" value="GPI ANCHORED CFEM DOMAIN PROTEIN (AFU_ORTHOLOGUE AFUA_6G10580)"/>
    <property type="match status" value="1"/>
</dbReference>
<keyword evidence="5" id="KW-0964">Secreted</keyword>
<dbReference type="PANTHER" id="PTHR37928">
    <property type="entry name" value="CFEM DOMAIN PROTEIN (AFU_ORTHOLOGUE AFUA_6G14090)"/>
    <property type="match status" value="1"/>
</dbReference>
<evidence type="ECO:0000256" key="6">
    <source>
        <dbReference type="ARBA" id="ARBA00022617"/>
    </source>
</evidence>
<reference evidence="19 20" key="1">
    <citation type="submission" date="2023-01" db="EMBL/GenBank/DDBJ databases">
        <title>Analysis of 21 Apiospora genomes using comparative genomics revels a genus with tremendous synthesis potential of carbohydrate active enzymes and secondary metabolites.</title>
        <authorList>
            <person name="Sorensen T."/>
        </authorList>
    </citation>
    <scope>NUCLEOTIDE SEQUENCE [LARGE SCALE GENOMIC DNA]</scope>
    <source>
        <strain evidence="19 20">CBS 33761</strain>
    </source>
</reference>
<feature type="chain" id="PRO_5046740565" description="CFEM domain-containing protein" evidence="17">
    <location>
        <begin position="18"/>
        <end position="162"/>
    </location>
</feature>
<evidence type="ECO:0000256" key="4">
    <source>
        <dbReference type="ARBA" id="ARBA00022475"/>
    </source>
</evidence>
<evidence type="ECO:0000256" key="10">
    <source>
        <dbReference type="ARBA" id="ARBA00023004"/>
    </source>
</evidence>
<evidence type="ECO:0000313" key="20">
    <source>
        <dbReference type="Proteomes" id="UP001444661"/>
    </source>
</evidence>
<evidence type="ECO:0000256" key="9">
    <source>
        <dbReference type="ARBA" id="ARBA00022729"/>
    </source>
</evidence>
<dbReference type="InterPro" id="IPR051735">
    <property type="entry name" value="CFEM_domain"/>
</dbReference>
<gene>
    <name evidence="19" type="ORF">PG993_001941</name>
</gene>
<keyword evidence="7" id="KW-0336">GPI-anchor</keyword>
<dbReference type="Proteomes" id="UP001444661">
    <property type="component" value="Unassembled WGS sequence"/>
</dbReference>
<dbReference type="InterPro" id="IPR008427">
    <property type="entry name" value="Extracellular_membr_CFEM_dom"/>
</dbReference>
<feature type="domain" description="CFEM" evidence="18">
    <location>
        <begin position="1"/>
        <end position="116"/>
    </location>
</feature>
<keyword evidence="12 15" id="KW-1015">Disulfide bond</keyword>
<keyword evidence="13" id="KW-0325">Glycoprotein</keyword>
<comment type="caution">
    <text evidence="19">The sequence shown here is derived from an EMBL/GenBank/DDBJ whole genome shotgun (WGS) entry which is preliminary data.</text>
</comment>
<keyword evidence="4" id="KW-1003">Cell membrane</keyword>
<evidence type="ECO:0000256" key="11">
    <source>
        <dbReference type="ARBA" id="ARBA00023136"/>
    </source>
</evidence>
<feature type="signal peptide" evidence="17">
    <location>
        <begin position="1"/>
        <end position="17"/>
    </location>
</feature>
<keyword evidence="20" id="KW-1185">Reference proteome</keyword>
<evidence type="ECO:0000256" key="12">
    <source>
        <dbReference type="ARBA" id="ARBA00023157"/>
    </source>
</evidence>
<evidence type="ECO:0000256" key="14">
    <source>
        <dbReference type="ARBA" id="ARBA00023288"/>
    </source>
</evidence>
<evidence type="ECO:0000256" key="2">
    <source>
        <dbReference type="ARBA" id="ARBA00004613"/>
    </source>
</evidence>
<dbReference type="EMBL" id="JAQQWK010000001">
    <property type="protein sequence ID" value="KAK8056714.1"/>
    <property type="molecule type" value="Genomic_DNA"/>
</dbReference>
<evidence type="ECO:0000256" key="15">
    <source>
        <dbReference type="PROSITE-ProRule" id="PRU01356"/>
    </source>
</evidence>
<keyword evidence="11" id="KW-0472">Membrane</keyword>
<protein>
    <recommendedName>
        <fullName evidence="18">CFEM domain-containing protein</fullName>
    </recommendedName>
</protein>
<evidence type="ECO:0000256" key="3">
    <source>
        <dbReference type="ARBA" id="ARBA00010031"/>
    </source>
</evidence>
<dbReference type="PROSITE" id="PS52012">
    <property type="entry name" value="CFEM"/>
    <property type="match status" value="1"/>
</dbReference>
<evidence type="ECO:0000256" key="1">
    <source>
        <dbReference type="ARBA" id="ARBA00004609"/>
    </source>
</evidence>
<evidence type="ECO:0000256" key="16">
    <source>
        <dbReference type="SAM" id="MobiDB-lite"/>
    </source>
</evidence>
<keyword evidence="9 17" id="KW-0732">Signal</keyword>
<evidence type="ECO:0000256" key="13">
    <source>
        <dbReference type="ARBA" id="ARBA00023180"/>
    </source>
</evidence>
<comment type="similarity">
    <text evidence="3">Belongs to the RBT5 family.</text>
</comment>
<evidence type="ECO:0000313" key="19">
    <source>
        <dbReference type="EMBL" id="KAK8056714.1"/>
    </source>
</evidence>
<comment type="subcellular location">
    <subcellularLocation>
        <location evidence="1">Cell membrane</location>
        <topology evidence="1">Lipid-anchor</topology>
        <topology evidence="1">GPI-anchor</topology>
    </subcellularLocation>
    <subcellularLocation>
        <location evidence="2">Secreted</location>
    </subcellularLocation>
</comment>
<dbReference type="SMART" id="SM00747">
    <property type="entry name" value="CFEM"/>
    <property type="match status" value="1"/>
</dbReference>
<evidence type="ECO:0000259" key="18">
    <source>
        <dbReference type="PROSITE" id="PS52012"/>
    </source>
</evidence>
<keyword evidence="6 15" id="KW-0349">Heme</keyword>
<name>A0ABR1UCV0_9PEZI</name>
<evidence type="ECO:0000256" key="7">
    <source>
        <dbReference type="ARBA" id="ARBA00022622"/>
    </source>
</evidence>
<evidence type="ECO:0000256" key="17">
    <source>
        <dbReference type="SAM" id="SignalP"/>
    </source>
</evidence>